<keyword evidence="2" id="KW-1185">Reference proteome</keyword>
<sequence>MDPVLAELLNSIGLEAIKIVGPAAIAALAAYKAASLQFKATLAQLREANEFSARQHLFDYYKERQKRLLESHNELTTSLGQVLGVNAAAREDDLDFSGRKMIDSFDAIARLYLGAAPFEISLTVRDMKAKGLDDLEEYVELESTKHALGGLELGEDFDSKRNVVISLLGVYGQLERCNQLLLEKEMDSLFSKYVSRP</sequence>
<dbReference type="RefSeq" id="WP_104270345.1">
    <property type="nucleotide sequence ID" value="NZ_PSSW01000002.1"/>
</dbReference>
<evidence type="ECO:0000313" key="1">
    <source>
        <dbReference type="EMBL" id="RDU42070.1"/>
    </source>
</evidence>
<comment type="caution">
    <text evidence="1">The sequence shown here is derived from an EMBL/GenBank/DDBJ whole genome shotgun (WGS) entry which is preliminary data.</text>
</comment>
<proteinExistence type="predicted"/>
<evidence type="ECO:0000313" key="2">
    <source>
        <dbReference type="Proteomes" id="UP000256431"/>
    </source>
</evidence>
<protein>
    <submittedName>
        <fullName evidence="1">Uncharacterized protein</fullName>
    </submittedName>
</protein>
<name>A0A3D8H648_9GAMM</name>
<organism evidence="1 2">
    <name type="scientific">Marinobacter flavimaris</name>
    <dbReference type="NCBI Taxonomy" id="262076"/>
    <lineage>
        <taxon>Bacteria</taxon>
        <taxon>Pseudomonadati</taxon>
        <taxon>Pseudomonadota</taxon>
        <taxon>Gammaproteobacteria</taxon>
        <taxon>Pseudomonadales</taxon>
        <taxon>Marinobacteraceae</taxon>
        <taxon>Marinobacter</taxon>
    </lineage>
</organism>
<dbReference type="Proteomes" id="UP000256431">
    <property type="component" value="Unassembled WGS sequence"/>
</dbReference>
<dbReference type="EMBL" id="QRDH01000002">
    <property type="protein sequence ID" value="RDU42070.1"/>
    <property type="molecule type" value="Genomic_DNA"/>
</dbReference>
<reference evidence="1 2" key="1">
    <citation type="submission" date="2018-08" db="EMBL/GenBank/DDBJ databases">
        <title>Genome sequence of Marinobacter flavimaris KCTC 12185.</title>
        <authorList>
            <person name="Chun J."/>
            <person name="Kim B.-Y."/>
            <person name="Choi S.-B."/>
            <person name="Kwak M.-J."/>
        </authorList>
    </citation>
    <scope>NUCLEOTIDE SEQUENCE [LARGE SCALE GENOMIC DNA]</scope>
    <source>
        <strain evidence="1 2">KCTC 12185</strain>
    </source>
</reference>
<accession>A0A3D8H648</accession>
<gene>
    <name evidence="1" type="ORF">DXI23_07125</name>
</gene>
<dbReference type="AlphaFoldDB" id="A0A3D8H648"/>